<gene>
    <name evidence="1" type="ORF">VFH_I171840</name>
</gene>
<dbReference type="EMBL" id="OX451735">
    <property type="protein sequence ID" value="CAI8595046.1"/>
    <property type="molecule type" value="Genomic_DNA"/>
</dbReference>
<sequence>MAPLRRDKGKGKVINNPIVPKPDSLNLGRLVPNPKEKIDFTLTFRNKTLTTPNFHGESRFQMTPKEYEVNIEAANKNMGNFKDKDGIFKHKEDASSTFSLVPMSEEEDPMNLQEALLSLDV</sequence>
<accession>A0AAV0Z996</accession>
<evidence type="ECO:0000313" key="2">
    <source>
        <dbReference type="Proteomes" id="UP001157006"/>
    </source>
</evidence>
<organism evidence="1 2">
    <name type="scientific">Vicia faba</name>
    <name type="common">Broad bean</name>
    <name type="synonym">Faba vulgaris</name>
    <dbReference type="NCBI Taxonomy" id="3906"/>
    <lineage>
        <taxon>Eukaryota</taxon>
        <taxon>Viridiplantae</taxon>
        <taxon>Streptophyta</taxon>
        <taxon>Embryophyta</taxon>
        <taxon>Tracheophyta</taxon>
        <taxon>Spermatophyta</taxon>
        <taxon>Magnoliopsida</taxon>
        <taxon>eudicotyledons</taxon>
        <taxon>Gunneridae</taxon>
        <taxon>Pentapetalae</taxon>
        <taxon>rosids</taxon>
        <taxon>fabids</taxon>
        <taxon>Fabales</taxon>
        <taxon>Fabaceae</taxon>
        <taxon>Papilionoideae</taxon>
        <taxon>50 kb inversion clade</taxon>
        <taxon>NPAAA clade</taxon>
        <taxon>Hologalegina</taxon>
        <taxon>IRL clade</taxon>
        <taxon>Fabeae</taxon>
        <taxon>Vicia</taxon>
    </lineage>
</organism>
<dbReference type="AlphaFoldDB" id="A0AAV0Z996"/>
<dbReference type="Proteomes" id="UP001157006">
    <property type="component" value="Chromosome 1S"/>
</dbReference>
<evidence type="ECO:0000313" key="1">
    <source>
        <dbReference type="EMBL" id="CAI8595046.1"/>
    </source>
</evidence>
<name>A0AAV0Z996_VICFA</name>
<protein>
    <submittedName>
        <fullName evidence="1">Uncharacterized protein</fullName>
    </submittedName>
</protein>
<reference evidence="1 2" key="1">
    <citation type="submission" date="2023-01" db="EMBL/GenBank/DDBJ databases">
        <authorList>
            <person name="Kreplak J."/>
        </authorList>
    </citation>
    <scope>NUCLEOTIDE SEQUENCE [LARGE SCALE GENOMIC DNA]</scope>
</reference>
<keyword evidence="2" id="KW-1185">Reference proteome</keyword>
<proteinExistence type="predicted"/>